<protein>
    <submittedName>
        <fullName evidence="1">Uncharacterized protein</fullName>
    </submittedName>
</protein>
<organism evidence="1 2">
    <name type="scientific">Brevibacillus aydinogluensis</name>
    <dbReference type="NCBI Taxonomy" id="927786"/>
    <lineage>
        <taxon>Bacteria</taxon>
        <taxon>Bacillati</taxon>
        <taxon>Bacillota</taxon>
        <taxon>Bacilli</taxon>
        <taxon>Bacillales</taxon>
        <taxon>Paenibacillaceae</taxon>
        <taxon>Brevibacillus</taxon>
    </lineage>
</organism>
<gene>
    <name evidence="1" type="ORF">BSPP4475_06430</name>
</gene>
<dbReference type="Proteomes" id="UP001189619">
    <property type="component" value="Chromosome"/>
</dbReference>
<dbReference type="KEGG" id="bayd:BSPP4475_06430"/>
<dbReference type="AlphaFoldDB" id="A0AA48M7Y1"/>
<reference evidence="1" key="1">
    <citation type="submission" date="2023-07" db="EMBL/GenBank/DDBJ databases">
        <authorList>
            <person name="Ivanov I."/>
            <person name="Teneva D."/>
            <person name="Stoikov I."/>
        </authorList>
    </citation>
    <scope>NUCLEOTIDE SEQUENCE</scope>
    <source>
        <strain evidence="1">4475</strain>
    </source>
</reference>
<sequence length="29" mass="3512">MRLSLEWKAAWFFHEMGLSHSFHHVTAVR</sequence>
<accession>A0AA48M7Y1</accession>
<name>A0AA48M7Y1_9BACL</name>
<keyword evidence="2" id="KW-1185">Reference proteome</keyword>
<evidence type="ECO:0000313" key="2">
    <source>
        <dbReference type="Proteomes" id="UP001189619"/>
    </source>
</evidence>
<evidence type="ECO:0000313" key="1">
    <source>
        <dbReference type="EMBL" id="CAJ1001940.1"/>
    </source>
</evidence>
<dbReference type="EMBL" id="OY569118">
    <property type="protein sequence ID" value="CAJ1001940.1"/>
    <property type="molecule type" value="Genomic_DNA"/>
</dbReference>
<proteinExistence type="predicted"/>